<dbReference type="SUPFAM" id="SSF158682">
    <property type="entry name" value="TerB-like"/>
    <property type="match status" value="1"/>
</dbReference>
<evidence type="ECO:0000259" key="1">
    <source>
        <dbReference type="Pfam" id="PF05099"/>
    </source>
</evidence>
<comment type="caution">
    <text evidence="2">The sequence shown here is derived from an EMBL/GenBank/DDBJ whole genome shotgun (WGS) entry which is preliminary data.</text>
</comment>
<organism evidence="2 3">
    <name type="scientific">Flavobacterium procerum</name>
    <dbReference type="NCBI Taxonomy" id="1455569"/>
    <lineage>
        <taxon>Bacteria</taxon>
        <taxon>Pseudomonadati</taxon>
        <taxon>Bacteroidota</taxon>
        <taxon>Flavobacteriia</taxon>
        <taxon>Flavobacteriales</taxon>
        <taxon>Flavobacteriaceae</taxon>
        <taxon>Flavobacterium</taxon>
    </lineage>
</organism>
<evidence type="ECO:0000313" key="3">
    <source>
        <dbReference type="Proteomes" id="UP001589734"/>
    </source>
</evidence>
<evidence type="ECO:0000313" key="2">
    <source>
        <dbReference type="EMBL" id="MFC0076663.1"/>
    </source>
</evidence>
<proteinExistence type="predicted"/>
<dbReference type="InterPro" id="IPR029024">
    <property type="entry name" value="TerB-like"/>
</dbReference>
<feature type="domain" description="Co-chaperone DjlA N-terminal" evidence="1">
    <location>
        <begin position="6"/>
        <end position="51"/>
    </location>
</feature>
<dbReference type="EMBL" id="JBHLYW010000007">
    <property type="protein sequence ID" value="MFC0076663.1"/>
    <property type="molecule type" value="Genomic_DNA"/>
</dbReference>
<accession>A0ABV6BNX8</accession>
<keyword evidence="3" id="KW-1185">Reference proteome</keyword>
<sequence>MKLMNTDAEKRSLLLEMILFATVDGHLHKRELDFLRIVANELGINENEFHDLFHQETKPLPIKSEMQRINQFYRLALLMHCDGVLHEKEFKAIQQIALEMGLNPVAVKRVLELMKKAPNTVLDPNVIVKVFQEQHN</sequence>
<dbReference type="Proteomes" id="UP001589734">
    <property type="component" value="Unassembled WGS sequence"/>
</dbReference>
<protein>
    <submittedName>
        <fullName evidence="2">TerB family tellurite resistance protein</fullName>
    </submittedName>
</protein>
<dbReference type="RefSeq" id="WP_379685708.1">
    <property type="nucleotide sequence ID" value="NZ_JBHLYW010000007.1"/>
</dbReference>
<dbReference type="InterPro" id="IPR007791">
    <property type="entry name" value="DjlA_N"/>
</dbReference>
<reference evidence="2 3" key="1">
    <citation type="submission" date="2024-09" db="EMBL/GenBank/DDBJ databases">
        <authorList>
            <person name="Sun Q."/>
            <person name="Mori K."/>
        </authorList>
    </citation>
    <scope>NUCLEOTIDE SEQUENCE [LARGE SCALE GENOMIC DNA]</scope>
    <source>
        <strain evidence="2 3">CGMCC 1.12926</strain>
    </source>
</reference>
<dbReference type="Pfam" id="PF05099">
    <property type="entry name" value="TerB"/>
    <property type="match status" value="1"/>
</dbReference>
<gene>
    <name evidence="2" type="ORF">ACFFLS_06415</name>
</gene>
<dbReference type="Gene3D" id="1.10.3680.10">
    <property type="entry name" value="TerB-like"/>
    <property type="match status" value="2"/>
</dbReference>
<name>A0ABV6BNX8_9FLAO</name>